<keyword evidence="3" id="KW-1185">Reference proteome</keyword>
<evidence type="ECO:0000259" key="1">
    <source>
        <dbReference type="PROSITE" id="PS51186"/>
    </source>
</evidence>
<dbReference type="RefSeq" id="WP_050355368.1">
    <property type="nucleotide sequence ID" value="NZ_LGSS01000008.1"/>
</dbReference>
<feature type="domain" description="N-acetyltransferase" evidence="1">
    <location>
        <begin position="6"/>
        <end position="147"/>
    </location>
</feature>
<dbReference type="PATRIC" id="fig|1503.3.peg.3169"/>
<gene>
    <name evidence="2" type="ORF">CLPU_8c00310</name>
</gene>
<keyword evidence="2" id="KW-0808">Transferase</keyword>
<dbReference type="AlphaFoldDB" id="A0A0L0W9Y5"/>
<dbReference type="InterPro" id="IPR016181">
    <property type="entry name" value="Acyl_CoA_acyltransferase"/>
</dbReference>
<accession>A0A0L0W9Y5</accession>
<dbReference type="EMBL" id="LGSS01000008">
    <property type="protein sequence ID" value="KNF08266.1"/>
    <property type="molecule type" value="Genomic_DNA"/>
</dbReference>
<protein>
    <submittedName>
        <fullName evidence="2">Acetyltransferase family protein</fullName>
    </submittedName>
</protein>
<evidence type="ECO:0000313" key="2">
    <source>
        <dbReference type="EMBL" id="KNF08266.1"/>
    </source>
</evidence>
<dbReference type="Gene3D" id="3.40.630.30">
    <property type="match status" value="1"/>
</dbReference>
<dbReference type="Proteomes" id="UP000037267">
    <property type="component" value="Unassembled WGS sequence"/>
</dbReference>
<reference evidence="3" key="1">
    <citation type="submission" date="2015-07" db="EMBL/GenBank/DDBJ databases">
        <title>Draft genome sequence of the purine-degrading Gottschalkia purinilyticum DSM 1384 (formerly Clostridium purinilyticum).</title>
        <authorList>
            <person name="Poehlein A."/>
            <person name="Schiel-Bengelsdorf B."/>
            <person name="Bengelsdorf F.R."/>
            <person name="Daniel R."/>
            <person name="Duerre P."/>
        </authorList>
    </citation>
    <scope>NUCLEOTIDE SEQUENCE [LARGE SCALE GENOMIC DNA]</scope>
    <source>
        <strain evidence="3">DSM 1384</strain>
    </source>
</reference>
<name>A0A0L0W9Y5_GOTPU</name>
<dbReference type="CDD" id="cd04301">
    <property type="entry name" value="NAT_SF"/>
    <property type="match status" value="1"/>
</dbReference>
<dbReference type="GO" id="GO:0016747">
    <property type="term" value="F:acyltransferase activity, transferring groups other than amino-acyl groups"/>
    <property type="evidence" value="ECO:0007669"/>
    <property type="project" value="InterPro"/>
</dbReference>
<proteinExistence type="predicted"/>
<dbReference type="OrthoDB" id="9796171at2"/>
<dbReference type="InterPro" id="IPR000182">
    <property type="entry name" value="GNAT_dom"/>
</dbReference>
<evidence type="ECO:0000313" key="3">
    <source>
        <dbReference type="Proteomes" id="UP000037267"/>
    </source>
</evidence>
<dbReference type="STRING" id="1503.CLPU_8c00310"/>
<dbReference type="Pfam" id="PF13673">
    <property type="entry name" value="Acetyltransf_10"/>
    <property type="match status" value="1"/>
</dbReference>
<dbReference type="PROSITE" id="PS51186">
    <property type="entry name" value="GNAT"/>
    <property type="match status" value="1"/>
</dbReference>
<sequence length="147" mass="17513">MKWYIKKFNELNSIELYNILKERVDTFVVGQNHLFQDCDDKDIEAFHVMLKEGDNVLAYLRILPPGISYEECSFGRVLVSKDYRGRGFAKELISKTMEFIDKEIKLNKVRISAQEYLIDFYKNFGFKVTSELYYIDNIPHVDMLYKR</sequence>
<comment type="caution">
    <text evidence="2">The sequence shown here is derived from an EMBL/GenBank/DDBJ whole genome shotgun (WGS) entry which is preliminary data.</text>
</comment>
<dbReference type="SUPFAM" id="SSF55729">
    <property type="entry name" value="Acyl-CoA N-acyltransferases (Nat)"/>
    <property type="match status" value="1"/>
</dbReference>
<organism evidence="2 3">
    <name type="scientific">Gottschalkia purinilytica</name>
    <name type="common">Clostridium purinilyticum</name>
    <dbReference type="NCBI Taxonomy" id="1503"/>
    <lineage>
        <taxon>Bacteria</taxon>
        <taxon>Bacillati</taxon>
        <taxon>Bacillota</taxon>
        <taxon>Tissierellia</taxon>
        <taxon>Tissierellales</taxon>
        <taxon>Gottschalkiaceae</taxon>
        <taxon>Gottschalkia</taxon>
    </lineage>
</organism>